<dbReference type="Proteomes" id="UP000011705">
    <property type="component" value="Chromosome"/>
</dbReference>
<keyword evidence="1" id="KW-0808">Transferase</keyword>
<dbReference type="GO" id="GO:0004371">
    <property type="term" value="F:glycerone kinase activity"/>
    <property type="evidence" value="ECO:0007669"/>
    <property type="project" value="InterPro"/>
</dbReference>
<accession>A0A0E2E4U6</accession>
<reference evidence="4" key="1">
    <citation type="submission" date="2012-01" db="EMBL/GenBank/DDBJ databases">
        <title>The Genome Sequence of Treponema denticola H-22.</title>
        <authorList>
            <consortium name="The Broad Institute Genome Sequencing Platform"/>
            <person name="Earl A."/>
            <person name="Ward D."/>
            <person name="Feldgarden M."/>
            <person name="Gevers D."/>
            <person name="Blanton J.M."/>
            <person name="Fenno C.J."/>
            <person name="Baranova O.V."/>
            <person name="Mathney J."/>
            <person name="Dewhirst F.E."/>
            <person name="Izard J."/>
            <person name="Young S.K."/>
            <person name="Zeng Q."/>
            <person name="Gargeya S."/>
            <person name="Fitzgerald M."/>
            <person name="Haas B."/>
            <person name="Abouelleil A."/>
            <person name="Alvarado L."/>
            <person name="Arachchi H.M."/>
            <person name="Berlin A."/>
            <person name="Chapman S.B."/>
            <person name="Gearin G."/>
            <person name="Goldberg J."/>
            <person name="Griggs A."/>
            <person name="Gujja S."/>
            <person name="Hansen M."/>
            <person name="Heiman D."/>
            <person name="Howarth C."/>
            <person name="Larimer J."/>
            <person name="Lui A."/>
            <person name="MacDonald P.J.P."/>
            <person name="McCowen C."/>
            <person name="Montmayeur A."/>
            <person name="Murphy C."/>
            <person name="Neiman D."/>
            <person name="Pearson M."/>
            <person name="Priest M."/>
            <person name="Roberts A."/>
            <person name="Saif S."/>
            <person name="Shea T."/>
            <person name="Sisk P."/>
            <person name="Stolte C."/>
            <person name="Sykes S."/>
            <person name="Wortman J."/>
            <person name="Nusbaum C."/>
            <person name="Birren B."/>
        </authorList>
    </citation>
    <scope>NUCLEOTIDE SEQUENCE [LARGE SCALE GENOMIC DNA]</scope>
    <source>
        <strain evidence="4">H-22</strain>
    </source>
</reference>
<dbReference type="InterPro" id="IPR036117">
    <property type="entry name" value="DhaL_dom_sf"/>
</dbReference>
<protein>
    <recommendedName>
        <fullName evidence="3">DhaL domain-containing protein</fullName>
    </recommendedName>
</protein>
<dbReference type="AlphaFoldDB" id="A0A0E2E4U6"/>
<dbReference type="Pfam" id="PF02734">
    <property type="entry name" value="Dak2"/>
    <property type="match status" value="1"/>
</dbReference>
<dbReference type="SMART" id="SM01120">
    <property type="entry name" value="Dak2"/>
    <property type="match status" value="1"/>
</dbReference>
<dbReference type="GO" id="GO:0005829">
    <property type="term" value="C:cytosol"/>
    <property type="evidence" value="ECO:0007669"/>
    <property type="project" value="TreeGrafter"/>
</dbReference>
<evidence type="ECO:0000259" key="3">
    <source>
        <dbReference type="PROSITE" id="PS51480"/>
    </source>
</evidence>
<evidence type="ECO:0000256" key="1">
    <source>
        <dbReference type="ARBA" id="ARBA00022679"/>
    </source>
</evidence>
<organism evidence="4">
    <name type="scientific">Treponema denticola H-22</name>
    <dbReference type="NCBI Taxonomy" id="999432"/>
    <lineage>
        <taxon>Bacteria</taxon>
        <taxon>Pseudomonadati</taxon>
        <taxon>Spirochaetota</taxon>
        <taxon>Spirochaetia</taxon>
        <taxon>Spirochaetales</taxon>
        <taxon>Treponemataceae</taxon>
        <taxon>Treponema</taxon>
    </lineage>
</organism>
<proteinExistence type="predicted"/>
<feature type="domain" description="DhaL" evidence="3">
    <location>
        <begin position="5"/>
        <end position="204"/>
    </location>
</feature>
<dbReference type="InterPro" id="IPR050861">
    <property type="entry name" value="Dihydroxyacetone_Kinase"/>
</dbReference>
<dbReference type="Gene3D" id="1.25.40.340">
    <property type="match status" value="1"/>
</dbReference>
<sequence>MITKDIILDVLIEIAKTMDDEKGYLIELDQQNGDGDLGISMSAGFNAAVNAFKDDSGKDIGLGILKAAMAFNEKAPSSLGTILSFGLMAMGKAFKGKQDLTGEDIASGFSKFNEEIMKKGGAKPGEKTIVDTLVPVEKFVRENLGKIPDRELIKESEKIAKEGSDSTRNMKSVHGRAAYYAEKSIGILDGGSYAGYLIFKALNNFTTYGGKK</sequence>
<comment type="caution">
    <text evidence="4">The sequence shown here is derived from an EMBL/GenBank/DDBJ whole genome shotgun (WGS) entry which is preliminary data.</text>
</comment>
<dbReference type="RefSeq" id="WP_002683993.1">
    <property type="nucleotide sequence ID" value="NZ_CM001795.1"/>
</dbReference>
<dbReference type="EMBL" id="AGDV01000010">
    <property type="protein sequence ID" value="EMB33670.1"/>
    <property type="molecule type" value="Genomic_DNA"/>
</dbReference>
<name>A0A0E2E4U6_TREDN</name>
<dbReference type="PATRIC" id="fig|999432.5.peg.1091"/>
<gene>
    <name evidence="4" type="ORF">HMPREF9726_01050</name>
</gene>
<evidence type="ECO:0000313" key="4">
    <source>
        <dbReference type="EMBL" id="EMB33670.1"/>
    </source>
</evidence>
<dbReference type="InterPro" id="IPR004007">
    <property type="entry name" value="DhaL_dom"/>
</dbReference>
<evidence type="ECO:0000256" key="2">
    <source>
        <dbReference type="ARBA" id="ARBA00022777"/>
    </source>
</evidence>
<dbReference type="PANTHER" id="PTHR28629">
    <property type="entry name" value="TRIOKINASE/FMN CYCLASE"/>
    <property type="match status" value="1"/>
</dbReference>
<dbReference type="PANTHER" id="PTHR28629:SF4">
    <property type="entry name" value="TRIOKINASE_FMN CYCLASE"/>
    <property type="match status" value="1"/>
</dbReference>
<dbReference type="SUPFAM" id="SSF101473">
    <property type="entry name" value="DhaL-like"/>
    <property type="match status" value="1"/>
</dbReference>
<keyword evidence="2" id="KW-0418">Kinase</keyword>
<dbReference type="GO" id="GO:0019563">
    <property type="term" value="P:glycerol catabolic process"/>
    <property type="evidence" value="ECO:0007669"/>
    <property type="project" value="TreeGrafter"/>
</dbReference>
<dbReference type="PROSITE" id="PS51480">
    <property type="entry name" value="DHAL"/>
    <property type="match status" value="1"/>
</dbReference>
<dbReference type="HOGENOM" id="CLU_066424_1_0_12"/>